<feature type="region of interest" description="Disordered" evidence="1">
    <location>
        <begin position="74"/>
        <end position="107"/>
    </location>
</feature>
<evidence type="ECO:0000256" key="1">
    <source>
        <dbReference type="SAM" id="MobiDB-lite"/>
    </source>
</evidence>
<proteinExistence type="predicted"/>
<name>A6J3Q5_RAT</name>
<dbReference type="EMBL" id="CH473975">
    <property type="protein sequence ID" value="EDL95228.1"/>
    <property type="molecule type" value="Genomic_DNA"/>
</dbReference>
<organism evidence="2 3">
    <name type="scientific">Rattus norvegicus</name>
    <name type="common">Rat</name>
    <dbReference type="NCBI Taxonomy" id="10116"/>
    <lineage>
        <taxon>Eukaryota</taxon>
        <taxon>Metazoa</taxon>
        <taxon>Chordata</taxon>
        <taxon>Craniata</taxon>
        <taxon>Vertebrata</taxon>
        <taxon>Euteleostomi</taxon>
        <taxon>Mammalia</taxon>
        <taxon>Eutheria</taxon>
        <taxon>Euarchontoglires</taxon>
        <taxon>Glires</taxon>
        <taxon>Rodentia</taxon>
        <taxon>Myomorpha</taxon>
        <taxon>Muroidea</taxon>
        <taxon>Muridae</taxon>
        <taxon>Murinae</taxon>
        <taxon>Rattus</taxon>
    </lineage>
</organism>
<dbReference type="Proteomes" id="UP000234681">
    <property type="component" value="Chromosome 8"/>
</dbReference>
<protein>
    <submittedName>
        <fullName evidence="2">RCG58179</fullName>
    </submittedName>
</protein>
<dbReference type="AlphaFoldDB" id="A6J3Q5"/>
<gene>
    <name evidence="2" type="ORF">rCG_58179</name>
</gene>
<accession>A6J3Q5</accession>
<evidence type="ECO:0000313" key="3">
    <source>
        <dbReference type="Proteomes" id="UP000234681"/>
    </source>
</evidence>
<evidence type="ECO:0000313" key="2">
    <source>
        <dbReference type="EMBL" id="EDL95228.1"/>
    </source>
</evidence>
<reference evidence="3" key="1">
    <citation type="submission" date="2005-09" db="EMBL/GenBank/DDBJ databases">
        <authorList>
            <person name="Mural R.J."/>
            <person name="Li P.W."/>
            <person name="Adams M.D."/>
            <person name="Amanatides P.G."/>
            <person name="Baden-Tillson H."/>
            <person name="Barnstead M."/>
            <person name="Chin S.H."/>
            <person name="Dew I."/>
            <person name="Evans C.A."/>
            <person name="Ferriera S."/>
            <person name="Flanigan M."/>
            <person name="Fosler C."/>
            <person name="Glodek A."/>
            <person name="Gu Z."/>
            <person name="Holt R.A."/>
            <person name="Jennings D."/>
            <person name="Kraft C.L."/>
            <person name="Lu F."/>
            <person name="Nguyen T."/>
            <person name="Nusskern D.R."/>
            <person name="Pfannkoch C.M."/>
            <person name="Sitter C."/>
            <person name="Sutton G.G."/>
            <person name="Venter J.C."/>
            <person name="Wang Z."/>
            <person name="Woodage T."/>
            <person name="Zheng X.H."/>
            <person name="Zhong F."/>
        </authorList>
    </citation>
    <scope>NUCLEOTIDE SEQUENCE [LARGE SCALE GENOMIC DNA]</scope>
    <source>
        <strain>BN</strain>
        <strain evidence="3">Sprague-Dawley</strain>
    </source>
</reference>
<sequence>MGTCPRSDLSPFPPWCLRPGSVVLVKAMKLKKQRVVEQKLGGLVDSAPSLCMTTRGTPPPSFSFNLERKMSVHSLQPHRDRRGGWETTHCKAPRASASLGQKGSELH</sequence>